<organism evidence="1 2">
    <name type="scientific">Tanacetum coccineum</name>
    <dbReference type="NCBI Taxonomy" id="301880"/>
    <lineage>
        <taxon>Eukaryota</taxon>
        <taxon>Viridiplantae</taxon>
        <taxon>Streptophyta</taxon>
        <taxon>Embryophyta</taxon>
        <taxon>Tracheophyta</taxon>
        <taxon>Spermatophyta</taxon>
        <taxon>Magnoliopsida</taxon>
        <taxon>eudicotyledons</taxon>
        <taxon>Gunneridae</taxon>
        <taxon>Pentapetalae</taxon>
        <taxon>asterids</taxon>
        <taxon>campanulids</taxon>
        <taxon>Asterales</taxon>
        <taxon>Asteraceae</taxon>
        <taxon>Asteroideae</taxon>
        <taxon>Anthemideae</taxon>
        <taxon>Anthemidinae</taxon>
        <taxon>Tanacetum</taxon>
    </lineage>
</organism>
<dbReference type="Proteomes" id="UP001151760">
    <property type="component" value="Unassembled WGS sequence"/>
</dbReference>
<evidence type="ECO:0000313" key="1">
    <source>
        <dbReference type="EMBL" id="GJT11091.1"/>
    </source>
</evidence>
<proteinExistence type="predicted"/>
<comment type="caution">
    <text evidence="1">The sequence shown here is derived from an EMBL/GenBank/DDBJ whole genome shotgun (WGS) entry which is preliminary data.</text>
</comment>
<keyword evidence="2" id="KW-1185">Reference proteome</keyword>
<accession>A0ABQ5B890</accession>
<protein>
    <recommendedName>
        <fullName evidence="3">Ty3-gypsy retrotransposon protein</fullName>
    </recommendedName>
</protein>
<evidence type="ECO:0008006" key="3">
    <source>
        <dbReference type="Google" id="ProtNLM"/>
    </source>
</evidence>
<evidence type="ECO:0000313" key="2">
    <source>
        <dbReference type="Proteomes" id="UP001151760"/>
    </source>
</evidence>
<dbReference type="EMBL" id="BQNB010013040">
    <property type="protein sequence ID" value="GJT11091.1"/>
    <property type="molecule type" value="Genomic_DNA"/>
</dbReference>
<reference evidence="1" key="2">
    <citation type="submission" date="2022-01" db="EMBL/GenBank/DDBJ databases">
        <authorList>
            <person name="Yamashiro T."/>
            <person name="Shiraishi A."/>
            <person name="Satake H."/>
            <person name="Nakayama K."/>
        </authorList>
    </citation>
    <scope>NUCLEOTIDE SEQUENCE</scope>
</reference>
<sequence>MSNTSVEESQKMNADMKSDIMDLVMSILTDSKIHSKMVMEVPVQADSKNSTTDEVLKLKNIKKDGYTRFQHQEQHEHVGPEVTISQDDEKRLCLVDDLKEVQVHIQVKTIRTSSSLKS</sequence>
<reference evidence="1" key="1">
    <citation type="journal article" date="2022" name="Int. J. Mol. Sci.">
        <title>Draft Genome of Tanacetum Coccineum: Genomic Comparison of Closely Related Tanacetum-Family Plants.</title>
        <authorList>
            <person name="Yamashiro T."/>
            <person name="Shiraishi A."/>
            <person name="Nakayama K."/>
            <person name="Satake H."/>
        </authorList>
    </citation>
    <scope>NUCLEOTIDE SEQUENCE</scope>
</reference>
<gene>
    <name evidence="1" type="ORF">Tco_0858133</name>
</gene>
<name>A0ABQ5B890_9ASTR</name>